<evidence type="ECO:0000313" key="3">
    <source>
        <dbReference type="Proteomes" id="UP000619457"/>
    </source>
</evidence>
<reference evidence="2" key="1">
    <citation type="journal article" date="2014" name="Int. J. Syst. Evol. Microbiol.">
        <title>Complete genome sequence of Corynebacterium casei LMG S-19264T (=DSM 44701T), isolated from a smear-ripened cheese.</title>
        <authorList>
            <consortium name="US DOE Joint Genome Institute (JGI-PGF)"/>
            <person name="Walter F."/>
            <person name="Albersmeier A."/>
            <person name="Kalinowski J."/>
            <person name="Ruckert C."/>
        </authorList>
    </citation>
    <scope>NUCLEOTIDE SEQUENCE</scope>
    <source>
        <strain evidence="2">KCTC 12368</strain>
    </source>
</reference>
<protein>
    <recommendedName>
        <fullName evidence="4">Lipoprotein SmpA/OmlA domain-containing protein</fullName>
    </recommendedName>
</protein>
<proteinExistence type="predicted"/>
<accession>A0A918Q349</accession>
<organism evidence="2 3">
    <name type="scientific">Echinicola pacifica</name>
    <dbReference type="NCBI Taxonomy" id="346377"/>
    <lineage>
        <taxon>Bacteria</taxon>
        <taxon>Pseudomonadati</taxon>
        <taxon>Bacteroidota</taxon>
        <taxon>Cytophagia</taxon>
        <taxon>Cytophagales</taxon>
        <taxon>Cyclobacteriaceae</taxon>
        <taxon>Echinicola</taxon>
    </lineage>
</organism>
<evidence type="ECO:0000256" key="1">
    <source>
        <dbReference type="SAM" id="Phobius"/>
    </source>
</evidence>
<name>A0A918Q349_9BACT</name>
<keyword evidence="1" id="KW-0472">Membrane</keyword>
<feature type="transmembrane region" description="Helical" evidence="1">
    <location>
        <begin position="7"/>
        <end position="25"/>
    </location>
</feature>
<keyword evidence="3" id="KW-1185">Reference proteome</keyword>
<evidence type="ECO:0008006" key="4">
    <source>
        <dbReference type="Google" id="ProtNLM"/>
    </source>
</evidence>
<dbReference type="EMBL" id="BMWX01000004">
    <property type="protein sequence ID" value="GGZ32230.1"/>
    <property type="molecule type" value="Genomic_DNA"/>
</dbReference>
<reference evidence="2" key="2">
    <citation type="submission" date="2020-09" db="EMBL/GenBank/DDBJ databases">
        <authorList>
            <person name="Sun Q."/>
            <person name="Kim S."/>
        </authorList>
    </citation>
    <scope>NUCLEOTIDE SEQUENCE</scope>
    <source>
        <strain evidence="2">KCTC 12368</strain>
    </source>
</reference>
<keyword evidence="1" id="KW-0812">Transmembrane</keyword>
<gene>
    <name evidence="2" type="ORF">GCM10007049_27060</name>
</gene>
<dbReference type="Proteomes" id="UP000619457">
    <property type="component" value="Unassembled WGS sequence"/>
</dbReference>
<comment type="caution">
    <text evidence="2">The sequence shown here is derived from an EMBL/GenBank/DDBJ whole genome shotgun (WGS) entry which is preliminary data.</text>
</comment>
<evidence type="ECO:0000313" key="2">
    <source>
        <dbReference type="EMBL" id="GGZ32230.1"/>
    </source>
</evidence>
<keyword evidence="1" id="KW-1133">Transmembrane helix</keyword>
<sequence length="102" mass="12054">MGMKRDFLFYGAIFIMLVLVSWQLFQRYQEKTWENVARSYDVQVGMPKDQALTLMGSPDAKEVWEGLDSIYIYQSPLKVDENIKIFIDSLGQVKEVLYFDKW</sequence>
<dbReference type="AlphaFoldDB" id="A0A918Q349"/>